<comment type="caution">
    <text evidence="2">The sequence shown here is derived from an EMBL/GenBank/DDBJ whole genome shotgun (WGS) entry which is preliminary data.</text>
</comment>
<accession>A0ABQ7KN91</accession>
<gene>
    <name evidence="2" type="primary">A10g505040.1_BraROA</name>
    <name evidence="2" type="ORF">IGI04_040579</name>
</gene>
<feature type="compositionally biased region" description="Basic and acidic residues" evidence="1">
    <location>
        <begin position="86"/>
        <end position="96"/>
    </location>
</feature>
<dbReference type="Proteomes" id="UP000823674">
    <property type="component" value="Chromosome A10"/>
</dbReference>
<feature type="region of interest" description="Disordered" evidence="1">
    <location>
        <begin position="27"/>
        <end position="48"/>
    </location>
</feature>
<name>A0ABQ7KN91_BRACM</name>
<feature type="compositionally biased region" description="Polar residues" evidence="1">
    <location>
        <begin position="30"/>
        <end position="40"/>
    </location>
</feature>
<feature type="region of interest" description="Disordered" evidence="1">
    <location>
        <begin position="66"/>
        <end position="96"/>
    </location>
</feature>
<evidence type="ECO:0000313" key="3">
    <source>
        <dbReference type="Proteomes" id="UP000823674"/>
    </source>
</evidence>
<evidence type="ECO:0000313" key="2">
    <source>
        <dbReference type="EMBL" id="KAG5375983.1"/>
    </source>
</evidence>
<evidence type="ECO:0000256" key="1">
    <source>
        <dbReference type="SAM" id="MobiDB-lite"/>
    </source>
</evidence>
<keyword evidence="3" id="KW-1185">Reference proteome</keyword>
<reference evidence="2 3" key="1">
    <citation type="submission" date="2021-03" db="EMBL/GenBank/DDBJ databases">
        <authorList>
            <person name="King G.J."/>
            <person name="Bancroft I."/>
            <person name="Baten A."/>
            <person name="Bloomfield J."/>
            <person name="Borpatragohain P."/>
            <person name="He Z."/>
            <person name="Irish N."/>
            <person name="Irwin J."/>
            <person name="Liu K."/>
            <person name="Mauleon R.P."/>
            <person name="Moore J."/>
            <person name="Morris R."/>
            <person name="Ostergaard L."/>
            <person name="Wang B."/>
            <person name="Wells R."/>
        </authorList>
    </citation>
    <scope>NUCLEOTIDE SEQUENCE [LARGE SCALE GENOMIC DNA]</scope>
    <source>
        <strain evidence="2">R-o-18</strain>
        <tissue evidence="2">Leaf</tissue>
    </source>
</reference>
<sequence length="118" mass="12797">MSTPTSGTFSATTVEIPKRASVYVKEVPTKSPTKSASVSDNGGDETDFPITMTEIIVSRCSMQREESGFKKRKGSIEQLASSQRKRVGEGSMCRDRSAPAPVSLIFLTKSYLTGQLDL</sequence>
<protein>
    <submittedName>
        <fullName evidence="2">Uncharacterized protein</fullName>
    </submittedName>
</protein>
<organism evidence="2 3">
    <name type="scientific">Brassica rapa subsp. trilocularis</name>
    <dbReference type="NCBI Taxonomy" id="1813537"/>
    <lineage>
        <taxon>Eukaryota</taxon>
        <taxon>Viridiplantae</taxon>
        <taxon>Streptophyta</taxon>
        <taxon>Embryophyta</taxon>
        <taxon>Tracheophyta</taxon>
        <taxon>Spermatophyta</taxon>
        <taxon>Magnoliopsida</taxon>
        <taxon>eudicotyledons</taxon>
        <taxon>Gunneridae</taxon>
        <taxon>Pentapetalae</taxon>
        <taxon>rosids</taxon>
        <taxon>malvids</taxon>
        <taxon>Brassicales</taxon>
        <taxon>Brassicaceae</taxon>
        <taxon>Brassiceae</taxon>
        <taxon>Brassica</taxon>
    </lineage>
</organism>
<proteinExistence type="predicted"/>
<dbReference type="EMBL" id="JADBGQ010000010">
    <property type="protein sequence ID" value="KAG5375983.1"/>
    <property type="molecule type" value="Genomic_DNA"/>
</dbReference>